<dbReference type="EMBL" id="CYUE01000025">
    <property type="protein sequence ID" value="CUK27606.1"/>
    <property type="molecule type" value="Genomic_DNA"/>
</dbReference>
<dbReference type="GO" id="GO:0008146">
    <property type="term" value="F:sulfotransferase activity"/>
    <property type="evidence" value="ECO:0007669"/>
    <property type="project" value="InterPro"/>
</dbReference>
<gene>
    <name evidence="1" type="ORF">TA5114_03434</name>
</gene>
<accession>A0A0P1IVT9</accession>
<sequence>MNPSSNFLRDLLGGVSRKVSPDPKQIFFLHIGKCAGTQIGDVIKKINETKGNVLHKCFHDDALKDIPVEADYFFSIREPISRFYSGFYSRKRKGQPRMFFEWTEHEAFAFQEFEHANDLAESLFEDSHIGSKAMQAITSIRHTAQNQIDWFFMCGGIFDVRPPLAIIRQENFASDLSKFLERAGLTELQNEFDFSKGKKKAHANDYSATPPLSDKAKTNLQHWYSQDIEFYRVCERWIEKNM</sequence>
<dbReference type="Gene3D" id="3.40.50.300">
    <property type="entry name" value="P-loop containing nucleotide triphosphate hydrolases"/>
    <property type="match status" value="1"/>
</dbReference>
<evidence type="ECO:0008006" key="3">
    <source>
        <dbReference type="Google" id="ProtNLM"/>
    </source>
</evidence>
<dbReference type="OrthoDB" id="7062404at2"/>
<name>A0A0P1IVT9_9RHOB</name>
<dbReference type="GO" id="GO:0016020">
    <property type="term" value="C:membrane"/>
    <property type="evidence" value="ECO:0007669"/>
    <property type="project" value="InterPro"/>
</dbReference>
<evidence type="ECO:0000313" key="2">
    <source>
        <dbReference type="Proteomes" id="UP000051184"/>
    </source>
</evidence>
<organism evidence="1 2">
    <name type="scientific">Cognatishimia activa</name>
    <dbReference type="NCBI Taxonomy" id="1715691"/>
    <lineage>
        <taxon>Bacteria</taxon>
        <taxon>Pseudomonadati</taxon>
        <taxon>Pseudomonadota</taxon>
        <taxon>Alphaproteobacteria</taxon>
        <taxon>Rhodobacterales</taxon>
        <taxon>Paracoccaceae</taxon>
        <taxon>Cognatishimia</taxon>
    </lineage>
</organism>
<dbReference type="Proteomes" id="UP000051184">
    <property type="component" value="Unassembled WGS sequence"/>
</dbReference>
<keyword evidence="2" id="KW-1185">Reference proteome</keyword>
<dbReference type="InterPro" id="IPR027417">
    <property type="entry name" value="P-loop_NTPase"/>
</dbReference>
<protein>
    <recommendedName>
        <fullName evidence="3">Sulfotransferase family protein</fullName>
    </recommendedName>
</protein>
<reference evidence="2" key="1">
    <citation type="submission" date="2015-09" db="EMBL/GenBank/DDBJ databases">
        <authorList>
            <person name="Rodrigo-Torres Lidia"/>
            <person name="Arahal R.David."/>
        </authorList>
    </citation>
    <scope>NUCLEOTIDE SEQUENCE [LARGE SCALE GENOMIC DNA]</scope>
    <source>
        <strain evidence="2">CECT 5114</strain>
    </source>
</reference>
<dbReference type="RefSeq" id="WP_058316756.1">
    <property type="nucleotide sequence ID" value="NZ_CYTO01000024.1"/>
</dbReference>
<proteinExistence type="predicted"/>
<dbReference type="Pfam" id="PF03567">
    <property type="entry name" value="Sulfotransfer_2"/>
    <property type="match status" value="1"/>
</dbReference>
<dbReference type="InterPro" id="IPR005331">
    <property type="entry name" value="Sulfotransferase"/>
</dbReference>
<dbReference type="AlphaFoldDB" id="A0A0P1IVT9"/>
<evidence type="ECO:0000313" key="1">
    <source>
        <dbReference type="EMBL" id="CUK27606.1"/>
    </source>
</evidence>